<protein>
    <submittedName>
        <fullName evidence="2">Uncharacterized protein</fullName>
    </submittedName>
</protein>
<accession>A0AA43KB82</accession>
<keyword evidence="1" id="KW-0812">Transmembrane</keyword>
<gene>
    <name evidence="2" type="ORF">NWP17_06895</name>
</gene>
<keyword evidence="3" id="KW-1185">Reference proteome</keyword>
<keyword evidence="1" id="KW-0472">Membrane</keyword>
<dbReference type="RefSeq" id="WP_280654172.1">
    <property type="nucleotide sequence ID" value="NZ_JANQDH010000046.1"/>
</dbReference>
<evidence type="ECO:0000256" key="1">
    <source>
        <dbReference type="SAM" id="Phobius"/>
    </source>
</evidence>
<dbReference type="AlphaFoldDB" id="A0AA43KB82"/>
<reference evidence="2 3" key="1">
    <citation type="journal article" date="2023" name="J. Phycol.">
        <title>Chrysosporum ovalisporum is synonymous with the true-branching cyanobacterium Umezakia natans (Nostocales/Aphanizomenonaceae).</title>
        <authorList>
            <person name="McGregor G.B."/>
            <person name="Sendall B.C."/>
            <person name="Niiyama Y."/>
            <person name="Tuji A."/>
            <person name="Willis A."/>
        </authorList>
    </citation>
    <scope>NUCLEOTIDE SEQUENCE [LARGE SCALE GENOMIC DNA]</scope>
    <source>
        <strain evidence="2 3">ANA360D</strain>
    </source>
</reference>
<dbReference type="EMBL" id="JANQDH010000046">
    <property type="protein sequence ID" value="MDH6060164.1"/>
    <property type="molecule type" value="Genomic_DNA"/>
</dbReference>
<sequence length="175" mass="19725">MSVSQIGELIKSSCYIYHSPEKLTIIISLQETKKNPLTGVNQSGVLVIRVHLPIQSSFFPYHRPERFLIKFHSPLGKKNPLTGVNQSGELVIRVHLPIPSSFLTYHFPERFGLILIDRNINGEQSYWLQTWGLAVGDFNRLPHSSTSSLALILLIFASSLIFYHALGIKTMVLVV</sequence>
<keyword evidence="1" id="KW-1133">Transmembrane helix</keyword>
<name>A0AA43KB82_9CYAN</name>
<proteinExistence type="predicted"/>
<evidence type="ECO:0000313" key="2">
    <source>
        <dbReference type="EMBL" id="MDH6060164.1"/>
    </source>
</evidence>
<comment type="caution">
    <text evidence="2">The sequence shown here is derived from an EMBL/GenBank/DDBJ whole genome shotgun (WGS) entry which is preliminary data.</text>
</comment>
<feature type="transmembrane region" description="Helical" evidence="1">
    <location>
        <begin position="148"/>
        <end position="166"/>
    </location>
</feature>
<evidence type="ECO:0000313" key="3">
    <source>
        <dbReference type="Proteomes" id="UP001159387"/>
    </source>
</evidence>
<organism evidence="2 3">
    <name type="scientific">Chrysosporum bergii ANA360D</name>
    <dbReference type="NCBI Taxonomy" id="617107"/>
    <lineage>
        <taxon>Bacteria</taxon>
        <taxon>Bacillati</taxon>
        <taxon>Cyanobacteriota</taxon>
        <taxon>Cyanophyceae</taxon>
        <taxon>Nostocales</taxon>
        <taxon>Nodulariaceae</taxon>
        <taxon>Chrysosporum</taxon>
    </lineage>
</organism>
<dbReference type="Proteomes" id="UP001159387">
    <property type="component" value="Unassembled WGS sequence"/>
</dbReference>